<dbReference type="HOGENOM" id="CLU_1796282_0_0_1"/>
<evidence type="ECO:0000313" key="2">
    <source>
        <dbReference type="Proteomes" id="UP000016801"/>
    </source>
</evidence>
<name>M1WIZ1_CLAP2</name>
<dbReference type="Proteomes" id="UP000016801">
    <property type="component" value="Unassembled WGS sequence"/>
</dbReference>
<accession>M1WIZ1</accession>
<dbReference type="VEuPathDB" id="FungiDB:CPUR_06818"/>
<keyword evidence="2" id="KW-1185">Reference proteome</keyword>
<gene>
    <name evidence="1" type="ORF">CPUR_06818</name>
</gene>
<reference evidence="1 2" key="1">
    <citation type="journal article" date="2013" name="PLoS Genet.">
        <title>Plant-symbiotic fungi as chemical engineers: Multi-genome analysis of the Clavicipitaceae reveals dynamics of alkaloid loci.</title>
        <authorList>
            <person name="Schardl C.L."/>
            <person name="Young C.A."/>
            <person name="Hesse U."/>
            <person name="Amyotte S.G."/>
            <person name="Andreeva K."/>
            <person name="Calie P.J."/>
            <person name="Fleetwood D.J."/>
            <person name="Haws D.C."/>
            <person name="Moore N."/>
            <person name="Oeser B."/>
            <person name="Panaccione D.G."/>
            <person name="Schweri K.K."/>
            <person name="Voisey C.R."/>
            <person name="Farman M.L."/>
            <person name="Jaromczyk J.W."/>
            <person name="Roe B.A."/>
            <person name="O'Sullivan D.M."/>
            <person name="Scott B."/>
            <person name="Tudzynski P."/>
            <person name="An Z."/>
            <person name="Arnaoudova E.G."/>
            <person name="Bullock C.T."/>
            <person name="Charlton N.D."/>
            <person name="Chen L."/>
            <person name="Cox M."/>
            <person name="Dinkins R.D."/>
            <person name="Florea S."/>
            <person name="Glenn A.E."/>
            <person name="Gordon A."/>
            <person name="Gueldener U."/>
            <person name="Harris D.R."/>
            <person name="Hollin W."/>
            <person name="Jaromczyk J."/>
            <person name="Johnson R.D."/>
            <person name="Khan A.K."/>
            <person name="Leistner E."/>
            <person name="Leuchtmann A."/>
            <person name="Li C."/>
            <person name="Liu J."/>
            <person name="Liu J."/>
            <person name="Liu M."/>
            <person name="Mace W."/>
            <person name="Machado C."/>
            <person name="Nagabhyru P."/>
            <person name="Pan J."/>
            <person name="Schmid J."/>
            <person name="Sugawara K."/>
            <person name="Steiner U."/>
            <person name="Takach J.E."/>
            <person name="Tanaka E."/>
            <person name="Webb J.S."/>
            <person name="Wilson E.V."/>
            <person name="Wiseman J.L."/>
            <person name="Yoshida R."/>
            <person name="Zeng Z."/>
        </authorList>
    </citation>
    <scope>NUCLEOTIDE SEQUENCE [LARGE SCALE GENOMIC DNA]</scope>
    <source>
        <strain evidence="1 2">20.1</strain>
    </source>
</reference>
<dbReference type="OrthoDB" id="4949264at2759"/>
<evidence type="ECO:0000313" key="1">
    <source>
        <dbReference type="EMBL" id="CCE35390.1"/>
    </source>
</evidence>
<dbReference type="EMBL" id="CAGA01000191">
    <property type="protein sequence ID" value="CCE35390.1"/>
    <property type="molecule type" value="Genomic_DNA"/>
</dbReference>
<sequence length="144" mass="16286">MAYDSSDADYSSEAELAAVERWIDPATGKPNYSRFTEHNLDERTLAAVELYRDAHYPNIKNAATALEVPYYRVYGRHKGRQPISHNGGQLAVLTPTEDQALLIWAHRQVMCGHHIQIHRLRLHVNEIRRASGRNKSRSAGPAVT</sequence>
<protein>
    <submittedName>
        <fullName evidence="1">Uncharacterized protein</fullName>
    </submittedName>
</protein>
<dbReference type="AlphaFoldDB" id="M1WIZ1"/>
<comment type="caution">
    <text evidence="1">The sequence shown here is derived from an EMBL/GenBank/DDBJ whole genome shotgun (WGS) entry which is preliminary data.</text>
</comment>
<proteinExistence type="predicted"/>
<organism evidence="1 2">
    <name type="scientific">Claviceps purpurea (strain 20.1)</name>
    <name type="common">Ergot fungus</name>
    <name type="synonym">Sphacelia segetum</name>
    <dbReference type="NCBI Taxonomy" id="1111077"/>
    <lineage>
        <taxon>Eukaryota</taxon>
        <taxon>Fungi</taxon>
        <taxon>Dikarya</taxon>
        <taxon>Ascomycota</taxon>
        <taxon>Pezizomycotina</taxon>
        <taxon>Sordariomycetes</taxon>
        <taxon>Hypocreomycetidae</taxon>
        <taxon>Hypocreales</taxon>
        <taxon>Clavicipitaceae</taxon>
        <taxon>Claviceps</taxon>
    </lineage>
</organism>